<evidence type="ECO:0000313" key="2">
    <source>
        <dbReference type="EMBL" id="KAF5386623.1"/>
    </source>
</evidence>
<reference evidence="2 3" key="1">
    <citation type="journal article" date="2020" name="ISME J.">
        <title>Uncovering the hidden diversity of litter-decomposition mechanisms in mushroom-forming fungi.</title>
        <authorList>
            <person name="Floudas D."/>
            <person name="Bentzer J."/>
            <person name="Ahren D."/>
            <person name="Johansson T."/>
            <person name="Persson P."/>
            <person name="Tunlid A."/>
        </authorList>
    </citation>
    <scope>NUCLEOTIDE SEQUENCE [LARGE SCALE GENOMIC DNA]</scope>
    <source>
        <strain evidence="2 3">CBS 661.87</strain>
    </source>
</reference>
<gene>
    <name evidence="2" type="ORF">D9615_001548</name>
</gene>
<keyword evidence="1" id="KW-0472">Membrane</keyword>
<accession>A0A8H5HNI1</accession>
<protein>
    <submittedName>
        <fullName evidence="2">Uncharacterized protein</fullName>
    </submittedName>
</protein>
<feature type="transmembrane region" description="Helical" evidence="1">
    <location>
        <begin position="15"/>
        <end position="35"/>
    </location>
</feature>
<evidence type="ECO:0000313" key="3">
    <source>
        <dbReference type="Proteomes" id="UP000565441"/>
    </source>
</evidence>
<organism evidence="2 3">
    <name type="scientific">Tricholomella constricta</name>
    <dbReference type="NCBI Taxonomy" id="117010"/>
    <lineage>
        <taxon>Eukaryota</taxon>
        <taxon>Fungi</taxon>
        <taxon>Dikarya</taxon>
        <taxon>Basidiomycota</taxon>
        <taxon>Agaricomycotina</taxon>
        <taxon>Agaricomycetes</taxon>
        <taxon>Agaricomycetidae</taxon>
        <taxon>Agaricales</taxon>
        <taxon>Tricholomatineae</taxon>
        <taxon>Lyophyllaceae</taxon>
        <taxon>Tricholomella</taxon>
    </lineage>
</organism>
<proteinExistence type="predicted"/>
<name>A0A8H5HNI1_9AGAR</name>
<dbReference type="OrthoDB" id="3054789at2759"/>
<sequence>MANQHHNTQRLSKKVFITIFYPSLIFLPFLPEIYTPIESPFWQHMLRLATCFTLMTLCSKILHNPRFQIVSTVVETIALLGALFMPPNDPAFEANPFGNPDNIPYEPYMVLDEWVGSPGNGWALSILARFIAYVVQVSWRIIMREQVTFPVLVLIRKRLGTPWSRVFRHEVRQRGKAAS</sequence>
<dbReference type="AlphaFoldDB" id="A0A8H5HNI1"/>
<keyword evidence="3" id="KW-1185">Reference proteome</keyword>
<comment type="caution">
    <text evidence="2">The sequence shown here is derived from an EMBL/GenBank/DDBJ whole genome shotgun (WGS) entry which is preliminary data.</text>
</comment>
<keyword evidence="1" id="KW-1133">Transmembrane helix</keyword>
<evidence type="ECO:0000256" key="1">
    <source>
        <dbReference type="SAM" id="Phobius"/>
    </source>
</evidence>
<keyword evidence="1" id="KW-0812">Transmembrane</keyword>
<dbReference type="Proteomes" id="UP000565441">
    <property type="component" value="Unassembled WGS sequence"/>
</dbReference>
<dbReference type="EMBL" id="JAACJP010000002">
    <property type="protein sequence ID" value="KAF5386623.1"/>
    <property type="molecule type" value="Genomic_DNA"/>
</dbReference>